<dbReference type="EMBL" id="GL876969">
    <property type="protein sequence ID" value="KLU86347.1"/>
    <property type="molecule type" value="Genomic_DNA"/>
</dbReference>
<feature type="transmembrane region" description="Helical" evidence="2">
    <location>
        <begin position="428"/>
        <end position="451"/>
    </location>
</feature>
<evidence type="ECO:0000313" key="4">
    <source>
        <dbReference type="EnsemblFungi" id="MAPG_05361T0"/>
    </source>
</evidence>
<reference evidence="3" key="1">
    <citation type="submission" date="2010-05" db="EMBL/GenBank/DDBJ databases">
        <title>The Genome Sequence of Magnaporthe poae strain ATCC 64411.</title>
        <authorList>
            <consortium name="The Broad Institute Genome Sequencing Platform"/>
            <consortium name="Broad Institute Genome Sequencing Center for Infectious Disease"/>
            <person name="Ma L.-J."/>
            <person name="Dead R."/>
            <person name="Young S."/>
            <person name="Zeng Q."/>
            <person name="Koehrsen M."/>
            <person name="Alvarado L."/>
            <person name="Berlin A."/>
            <person name="Chapman S.B."/>
            <person name="Chen Z."/>
            <person name="Freedman E."/>
            <person name="Gellesch M."/>
            <person name="Goldberg J."/>
            <person name="Griggs A."/>
            <person name="Gujja S."/>
            <person name="Heilman E.R."/>
            <person name="Heiman D."/>
            <person name="Hepburn T."/>
            <person name="Howarth C."/>
            <person name="Jen D."/>
            <person name="Larson L."/>
            <person name="Mehta T."/>
            <person name="Neiman D."/>
            <person name="Pearson M."/>
            <person name="Roberts A."/>
            <person name="Saif S."/>
            <person name="Shea T."/>
            <person name="Shenoy N."/>
            <person name="Sisk P."/>
            <person name="Stolte C."/>
            <person name="Sykes S."/>
            <person name="Walk T."/>
            <person name="White J."/>
            <person name="Yandava C."/>
            <person name="Haas B."/>
            <person name="Nusbaum C."/>
            <person name="Birren B."/>
        </authorList>
    </citation>
    <scope>NUCLEOTIDE SEQUENCE</scope>
    <source>
        <strain evidence="3">ATCC 64411</strain>
    </source>
</reference>
<keyword evidence="5" id="KW-1185">Reference proteome</keyword>
<feature type="transmembrane region" description="Helical" evidence="2">
    <location>
        <begin position="57"/>
        <end position="77"/>
    </location>
</feature>
<feature type="transmembrane region" description="Helical" evidence="2">
    <location>
        <begin position="379"/>
        <end position="400"/>
    </location>
</feature>
<evidence type="ECO:0000313" key="3">
    <source>
        <dbReference type="EMBL" id="KLU86347.1"/>
    </source>
</evidence>
<dbReference type="AlphaFoldDB" id="A0A0C4DZ72"/>
<reference evidence="4" key="4">
    <citation type="journal article" date="2015" name="G3 (Bethesda)">
        <title>Genome sequences of three phytopathogenic species of the Magnaporthaceae family of fungi.</title>
        <authorList>
            <person name="Okagaki L.H."/>
            <person name="Nunes C.C."/>
            <person name="Sailsbery J."/>
            <person name="Clay B."/>
            <person name="Brown D."/>
            <person name="John T."/>
            <person name="Oh Y."/>
            <person name="Young N."/>
            <person name="Fitzgerald M."/>
            <person name="Haas B.J."/>
            <person name="Zeng Q."/>
            <person name="Young S."/>
            <person name="Adiconis X."/>
            <person name="Fan L."/>
            <person name="Levin J.Z."/>
            <person name="Mitchell T.K."/>
            <person name="Okubara P.A."/>
            <person name="Farman M.L."/>
            <person name="Kohn L.M."/>
            <person name="Birren B."/>
            <person name="Ma L.-J."/>
            <person name="Dean R.A."/>
        </authorList>
    </citation>
    <scope>NUCLEOTIDE SEQUENCE</scope>
    <source>
        <strain evidence="4">ATCC 64411 / 73-15</strain>
    </source>
</reference>
<keyword evidence="2" id="KW-1133">Transmembrane helix</keyword>
<evidence type="ECO:0008006" key="6">
    <source>
        <dbReference type="Google" id="ProtNLM"/>
    </source>
</evidence>
<dbReference type="eggNOG" id="ENOG502R77R">
    <property type="taxonomic scope" value="Eukaryota"/>
</dbReference>
<dbReference type="PANTHER" id="PTHR37544">
    <property type="entry name" value="SPRAY-RELATED"/>
    <property type="match status" value="1"/>
</dbReference>
<keyword evidence="2" id="KW-0812">Transmembrane</keyword>
<keyword evidence="2" id="KW-0472">Membrane</keyword>
<dbReference type="Proteomes" id="UP000011715">
    <property type="component" value="Unassembled WGS sequence"/>
</dbReference>
<feature type="transmembrane region" description="Helical" evidence="2">
    <location>
        <begin position="175"/>
        <end position="193"/>
    </location>
</feature>
<dbReference type="OMA" id="FRIAFGM"/>
<proteinExistence type="predicted"/>
<reference evidence="5" key="2">
    <citation type="submission" date="2010-05" db="EMBL/GenBank/DDBJ databases">
        <title>The genome sequence of Magnaporthe poae strain ATCC 64411.</title>
        <authorList>
            <person name="Ma L.-J."/>
            <person name="Dead R."/>
            <person name="Young S."/>
            <person name="Zeng Q."/>
            <person name="Koehrsen M."/>
            <person name="Alvarado L."/>
            <person name="Berlin A."/>
            <person name="Chapman S.B."/>
            <person name="Chen Z."/>
            <person name="Freedman E."/>
            <person name="Gellesch M."/>
            <person name="Goldberg J."/>
            <person name="Griggs A."/>
            <person name="Gujja S."/>
            <person name="Heilman E.R."/>
            <person name="Heiman D."/>
            <person name="Hepburn T."/>
            <person name="Howarth C."/>
            <person name="Jen D."/>
            <person name="Larson L."/>
            <person name="Mehta T."/>
            <person name="Neiman D."/>
            <person name="Pearson M."/>
            <person name="Roberts A."/>
            <person name="Saif S."/>
            <person name="Shea T."/>
            <person name="Shenoy N."/>
            <person name="Sisk P."/>
            <person name="Stolte C."/>
            <person name="Sykes S."/>
            <person name="Walk T."/>
            <person name="White J."/>
            <person name="Yandava C."/>
            <person name="Haas B."/>
            <person name="Nusbaum C."/>
            <person name="Birren B."/>
        </authorList>
    </citation>
    <scope>NUCLEOTIDE SEQUENCE [LARGE SCALE GENOMIC DNA]</scope>
    <source>
        <strain evidence="5">ATCC 64411 / 73-15</strain>
    </source>
</reference>
<dbReference type="EnsemblFungi" id="MAPG_05361T0">
    <property type="protein sequence ID" value="MAPG_05361T0"/>
    <property type="gene ID" value="MAPG_05361"/>
</dbReference>
<protein>
    <recommendedName>
        <fullName evidence="6">Phosphoribosylaminoimidazole-succinocarboxamide synthase</fullName>
    </recommendedName>
</protein>
<name>A0A0C4DZ72_MAGP6</name>
<dbReference type="OrthoDB" id="3057599at2759"/>
<reference evidence="3" key="3">
    <citation type="submission" date="2011-03" db="EMBL/GenBank/DDBJ databases">
        <title>Annotation of Magnaporthe poae ATCC 64411.</title>
        <authorList>
            <person name="Ma L.-J."/>
            <person name="Dead R."/>
            <person name="Young S.K."/>
            <person name="Zeng Q."/>
            <person name="Gargeya S."/>
            <person name="Fitzgerald M."/>
            <person name="Haas B."/>
            <person name="Abouelleil A."/>
            <person name="Alvarado L."/>
            <person name="Arachchi H.M."/>
            <person name="Berlin A."/>
            <person name="Brown A."/>
            <person name="Chapman S.B."/>
            <person name="Chen Z."/>
            <person name="Dunbar C."/>
            <person name="Freedman E."/>
            <person name="Gearin G."/>
            <person name="Gellesch M."/>
            <person name="Goldberg J."/>
            <person name="Griggs A."/>
            <person name="Gujja S."/>
            <person name="Heiman D."/>
            <person name="Howarth C."/>
            <person name="Larson L."/>
            <person name="Lui A."/>
            <person name="MacDonald P.J.P."/>
            <person name="Mehta T."/>
            <person name="Montmayeur A."/>
            <person name="Murphy C."/>
            <person name="Neiman D."/>
            <person name="Pearson M."/>
            <person name="Priest M."/>
            <person name="Roberts A."/>
            <person name="Saif S."/>
            <person name="Shea T."/>
            <person name="Shenoy N."/>
            <person name="Sisk P."/>
            <person name="Stolte C."/>
            <person name="Sykes S."/>
            <person name="Yandava C."/>
            <person name="Wortman J."/>
            <person name="Nusbaum C."/>
            <person name="Birren B."/>
        </authorList>
    </citation>
    <scope>NUCLEOTIDE SEQUENCE</scope>
    <source>
        <strain evidence="3">ATCC 64411</strain>
    </source>
</reference>
<evidence type="ECO:0000313" key="5">
    <source>
        <dbReference type="Proteomes" id="UP000011715"/>
    </source>
</evidence>
<sequence>MASPTDEETATIPAAEPSIHPWLANASNGVEVFDPLTAAEEAELPELNFRPLALKPWYLWMSFGLFSLCFAVLISLVTLDRTMPPWFDVDSTTSYQVWLYAPGVLGFITALLSRGTIRSYNRIIPYVRMASSSSDVRGRRERRYFGSVLTMQLAAVPGEQVNLGQVLNLWICGDYVSCLVNITMIFTALLTPLKANLFQLVQKDVSNWKIDVNFRVAVVGSVAYLFIMIATLLIICHLRKRRTGLKWSPTTLAAQLALIQGSDVLDELACIDTTRPQSLSRDARTWPYLLHLGYWKERTSRRVVYGVRFHAEHRNQSPPQANPERETTGAPSDQPLPASRSGRERASAADRICAISDYPNPRHRPGEINRLWNYYLLDWFLFATTAMGVTMLLAATIFWARGDIYRPFHVRAGISAFSPDRSLVRFEAYYIFSFLPGALIGLSFHMIFLAADLYNRTMAPIVNMASRLSEEGLDGVYPRGKDKNDKTTGATALRSMLLDYLDPNPISCVVNAVVSSDFRIAFGMLLATLNTLFWTVQGRLFYLLDDEIDRDGYYMMGVSPQHFYAVYAVLVFYCISIWLVRPRGPVRTCRPIFTLLDLAMLVHKSRILQCPEFSVAPELGEDHLRAQVVLASRIYRFGFYQGINGNEYVGISPTKVPEAWVEAAAADPVMSRTSDAAGVASLVLRHGLYDPEAGAPEQAVEVVDDTGYFSWTREAKRVWAGKRADAVAASGTLGSQ</sequence>
<organism evidence="4 5">
    <name type="scientific">Magnaporthiopsis poae (strain ATCC 64411 / 73-15)</name>
    <name type="common">Kentucky bluegrass fungus</name>
    <name type="synonym">Magnaporthe poae</name>
    <dbReference type="NCBI Taxonomy" id="644358"/>
    <lineage>
        <taxon>Eukaryota</taxon>
        <taxon>Fungi</taxon>
        <taxon>Dikarya</taxon>
        <taxon>Ascomycota</taxon>
        <taxon>Pezizomycotina</taxon>
        <taxon>Sordariomycetes</taxon>
        <taxon>Sordariomycetidae</taxon>
        <taxon>Magnaporthales</taxon>
        <taxon>Magnaporthaceae</taxon>
        <taxon>Magnaporthiopsis</taxon>
    </lineage>
</organism>
<feature type="transmembrane region" description="Helical" evidence="2">
    <location>
        <begin position="520"/>
        <end position="542"/>
    </location>
</feature>
<gene>
    <name evidence="3" type="ORF">MAPG_05361</name>
</gene>
<dbReference type="STRING" id="644358.A0A0C4DZ72"/>
<evidence type="ECO:0000256" key="1">
    <source>
        <dbReference type="SAM" id="MobiDB-lite"/>
    </source>
</evidence>
<feature type="transmembrane region" description="Helical" evidence="2">
    <location>
        <begin position="97"/>
        <end position="117"/>
    </location>
</feature>
<evidence type="ECO:0000256" key="2">
    <source>
        <dbReference type="SAM" id="Phobius"/>
    </source>
</evidence>
<dbReference type="PANTHER" id="PTHR37544:SF3">
    <property type="entry name" value="SPRAY"/>
    <property type="match status" value="1"/>
</dbReference>
<reference evidence="4" key="5">
    <citation type="submission" date="2015-06" db="UniProtKB">
        <authorList>
            <consortium name="EnsemblFungi"/>
        </authorList>
    </citation>
    <scope>IDENTIFICATION</scope>
    <source>
        <strain evidence="4">ATCC 64411</strain>
    </source>
</reference>
<dbReference type="EMBL" id="ADBL01001273">
    <property type="status" value="NOT_ANNOTATED_CDS"/>
    <property type="molecule type" value="Genomic_DNA"/>
</dbReference>
<feature type="region of interest" description="Disordered" evidence="1">
    <location>
        <begin position="313"/>
        <end position="346"/>
    </location>
</feature>
<feature type="transmembrane region" description="Helical" evidence="2">
    <location>
        <begin position="213"/>
        <end position="236"/>
    </location>
</feature>
<dbReference type="VEuPathDB" id="FungiDB:MAPG_05361"/>
<accession>A0A0C4DZ72</accession>
<feature type="transmembrane region" description="Helical" evidence="2">
    <location>
        <begin position="562"/>
        <end position="580"/>
    </location>
</feature>